<gene>
    <name evidence="4" type="primary">ppcA</name>
    <name evidence="7" type="ORF">D1869_11525</name>
    <name evidence="6" type="ORF">HNQ62_001180</name>
</gene>
<dbReference type="EC" id="4.1.1.31" evidence="4 5"/>
<comment type="similarity">
    <text evidence="4">Belongs to the PEPCase type 2 family.</text>
</comment>
<dbReference type="GO" id="GO:0000287">
    <property type="term" value="F:magnesium ion binding"/>
    <property type="evidence" value="ECO:0007669"/>
    <property type="project" value="UniProtKB-UniRule"/>
</dbReference>
<protein>
    <recommendedName>
        <fullName evidence="4 5">Phosphoenolpyruvate carboxylase</fullName>
        <shortName evidence="4">PEPC</shortName>
        <shortName evidence="4">PEPCase</shortName>
        <ecNumber evidence="4 5">4.1.1.31</ecNumber>
    </recommendedName>
</protein>
<dbReference type="SUPFAM" id="SSF51621">
    <property type="entry name" value="Phosphoenolpyruvate/pyruvate domain"/>
    <property type="match status" value="1"/>
</dbReference>
<reference evidence="7 8" key="1">
    <citation type="submission" date="2019-10" db="EMBL/GenBank/DDBJ databases">
        <title>Genome Sequences from Six Type Strain Members of the Archaeal Family Sulfolobaceae: Acidianus ambivalens, Acidianus infernus, Metallosphaera prunae, Stygiolobus azoricus, Sulfolobus metallicus, and Sulfurisphaera ohwakuensis.</title>
        <authorList>
            <person name="Counts J.A."/>
            <person name="Kelly R.M."/>
        </authorList>
    </citation>
    <scope>NUCLEOTIDE SEQUENCE [LARGE SCALE GENOMIC DNA]</scope>
    <source>
        <strain evidence="7 8">TA-1</strain>
    </source>
</reference>
<evidence type="ECO:0000313" key="9">
    <source>
        <dbReference type="Proteomes" id="UP000582213"/>
    </source>
</evidence>
<comment type="subunit">
    <text evidence="4">Homotetramer.</text>
</comment>
<keyword evidence="1 4" id="KW-0460">Magnesium</keyword>
<dbReference type="EMBL" id="JACHFY010000004">
    <property type="protein sequence ID" value="MBB5253419.1"/>
    <property type="molecule type" value="Genomic_DNA"/>
</dbReference>
<keyword evidence="8" id="KW-1185">Reference proteome</keyword>
<proteinExistence type="inferred from homology"/>
<reference evidence="6 9" key="2">
    <citation type="submission" date="2020-08" db="EMBL/GenBank/DDBJ databases">
        <title>Genomic Encyclopedia of Type Strains, Phase IV (KMG-IV): sequencing the most valuable type-strain genomes for metagenomic binning, comparative biology and taxonomic classification.</title>
        <authorList>
            <person name="Goeker M."/>
        </authorList>
    </citation>
    <scope>NUCLEOTIDE SEQUENCE [LARGE SCALE GENOMIC DNA]</scope>
    <source>
        <strain evidence="6 9">DSM 12421</strain>
    </source>
</reference>
<evidence type="ECO:0000313" key="7">
    <source>
        <dbReference type="EMBL" id="QGR17734.1"/>
    </source>
</evidence>
<evidence type="ECO:0000313" key="6">
    <source>
        <dbReference type="EMBL" id="MBB5253419.1"/>
    </source>
</evidence>
<dbReference type="Proteomes" id="UP000427373">
    <property type="component" value="Chromosome"/>
</dbReference>
<evidence type="ECO:0000256" key="3">
    <source>
        <dbReference type="ARBA" id="ARBA00023300"/>
    </source>
</evidence>
<dbReference type="HAMAP" id="MF_01904">
    <property type="entry name" value="PEPcase_type2"/>
    <property type="match status" value="1"/>
</dbReference>
<dbReference type="GO" id="GO:0006099">
    <property type="term" value="P:tricarboxylic acid cycle"/>
    <property type="evidence" value="ECO:0007669"/>
    <property type="project" value="InterPro"/>
</dbReference>
<dbReference type="PIRSF" id="PIRSF006677">
    <property type="entry name" value="UCP006677"/>
    <property type="match status" value="1"/>
</dbReference>
<dbReference type="Pfam" id="PF14010">
    <property type="entry name" value="PEPcase_2"/>
    <property type="match status" value="1"/>
</dbReference>
<comment type="cofactor">
    <cofactor evidence="4">
        <name>Mg(2+)</name>
        <dbReference type="ChEBI" id="CHEBI:18420"/>
    </cofactor>
</comment>
<name>A0A650CIP3_SULOH</name>
<evidence type="ECO:0000256" key="4">
    <source>
        <dbReference type="HAMAP-Rule" id="MF_01904"/>
    </source>
</evidence>
<dbReference type="AlphaFoldDB" id="A0A650CIP3"/>
<dbReference type="Proteomes" id="UP000582213">
    <property type="component" value="Unassembled WGS sequence"/>
</dbReference>
<accession>A0A650CIP3</accession>
<dbReference type="OrthoDB" id="85849at2157"/>
<evidence type="ECO:0000256" key="5">
    <source>
        <dbReference type="NCBIfam" id="TIGR02751"/>
    </source>
</evidence>
<dbReference type="KEGG" id="soh:D1869_11525"/>
<keyword evidence="3 4" id="KW-0120">Carbon dioxide fixation</keyword>
<dbReference type="GO" id="GO:0008964">
    <property type="term" value="F:phosphoenolpyruvate carboxylase activity"/>
    <property type="evidence" value="ECO:0007669"/>
    <property type="project" value="UniProtKB-UniRule"/>
</dbReference>
<dbReference type="InterPro" id="IPR007566">
    <property type="entry name" value="PEP_COase_arc-type"/>
</dbReference>
<dbReference type="RefSeq" id="WP_156015201.1">
    <property type="nucleotide sequence ID" value="NZ_CP045484.1"/>
</dbReference>
<keyword evidence="7" id="KW-0670">Pyruvate</keyword>
<sequence length="511" mass="58711">MRKIPRTMSTQHPDNARVPEWSRSEVISGESEVIEAYLAYEHYGVDEVMWDAEGKDVDTHVVRKLLTQYPEFFKEKILGRDIFLTYRIPNPKIEGAEKKVFAETMESIPITYDLAEKFFNTKPTPPVFEVILPFTTDYKELIAIVKYYEVAIVNKENVKLVDDIYVKDLIGEINPKSIEIIPLIEDRDSMFRIDEIVGEYIKAMKPPYMRVFLARSDPAMNYGLISAVLSVKYALNRLGKIEKNYGIKIFPLIGVGSLPFRGHFNPMNFEKVIDEYRGVYTFTVQSAFKYDYEDNEVINAIRKINEREISEFELLDEEEEKILHRIASVYTSSYQPIIESLADVINKVALLLPRRRARKLHIGLFGYSRSTGKVTLPRAIAFTGALYSVGIPPELIGISSLSTLTEKEWYILEKNYRYIKHDLQAAARFVSYESLNLMKEIWNVSKETIKKIMEDLSYAENTLNIKIGDSNSVGRKHALISSLALIALKEGNIDEAKSYLLEMAKIRKSLG</sequence>
<dbReference type="GO" id="GO:0015977">
    <property type="term" value="P:carbon fixation"/>
    <property type="evidence" value="ECO:0007669"/>
    <property type="project" value="UniProtKB-UniRule"/>
</dbReference>
<keyword evidence="2 4" id="KW-0456">Lyase</keyword>
<dbReference type="NCBIfam" id="TIGR02751">
    <property type="entry name" value="PEPCase_arch"/>
    <property type="match status" value="1"/>
</dbReference>
<evidence type="ECO:0000313" key="8">
    <source>
        <dbReference type="Proteomes" id="UP000427373"/>
    </source>
</evidence>
<comment type="function">
    <text evidence="4">Catalyzes the irreversible beta-carboxylation of phosphoenolpyruvate (PEP) to form oxaloacetate (OAA), a four-carbon dicarboxylic acid source for the tricarboxylic acid cycle.</text>
</comment>
<dbReference type="GeneID" id="42801882"/>
<dbReference type="GO" id="GO:0006107">
    <property type="term" value="P:oxaloacetate metabolic process"/>
    <property type="evidence" value="ECO:0007669"/>
    <property type="project" value="UniProtKB-UniRule"/>
</dbReference>
<dbReference type="EMBL" id="CP045484">
    <property type="protein sequence ID" value="QGR17734.1"/>
    <property type="molecule type" value="Genomic_DNA"/>
</dbReference>
<comment type="catalytic activity">
    <reaction evidence="4">
        <text>oxaloacetate + phosphate = phosphoenolpyruvate + hydrogencarbonate</text>
        <dbReference type="Rhea" id="RHEA:28370"/>
        <dbReference type="ChEBI" id="CHEBI:16452"/>
        <dbReference type="ChEBI" id="CHEBI:17544"/>
        <dbReference type="ChEBI" id="CHEBI:43474"/>
        <dbReference type="ChEBI" id="CHEBI:58702"/>
        <dbReference type="EC" id="4.1.1.31"/>
    </reaction>
</comment>
<evidence type="ECO:0000256" key="1">
    <source>
        <dbReference type="ARBA" id="ARBA00022842"/>
    </source>
</evidence>
<dbReference type="InterPro" id="IPR015813">
    <property type="entry name" value="Pyrv/PenolPyrv_kinase-like_dom"/>
</dbReference>
<organism evidence="7 8">
    <name type="scientific">Sulfurisphaera ohwakuensis</name>
    <dbReference type="NCBI Taxonomy" id="69656"/>
    <lineage>
        <taxon>Archaea</taxon>
        <taxon>Thermoproteota</taxon>
        <taxon>Thermoprotei</taxon>
        <taxon>Sulfolobales</taxon>
        <taxon>Sulfolobaceae</taxon>
        <taxon>Sulfurisphaera</taxon>
    </lineage>
</organism>
<evidence type="ECO:0000256" key="2">
    <source>
        <dbReference type="ARBA" id="ARBA00023239"/>
    </source>
</evidence>